<evidence type="ECO:0000313" key="3">
    <source>
        <dbReference type="Proteomes" id="UP000000759"/>
    </source>
</evidence>
<evidence type="ECO:0000256" key="1">
    <source>
        <dbReference type="SAM" id="Phobius"/>
    </source>
</evidence>
<dbReference type="InterPro" id="IPR027417">
    <property type="entry name" value="P-loop_NTPase"/>
</dbReference>
<dbReference type="GeneID" id="7203315"/>
<proteinExistence type="predicted"/>
<dbReference type="SUPFAM" id="SSF52540">
    <property type="entry name" value="P-loop containing nucleoside triphosphate hydrolases"/>
    <property type="match status" value="1"/>
</dbReference>
<dbReference type="Proteomes" id="UP000000759">
    <property type="component" value="Chromosome 16"/>
</dbReference>
<keyword evidence="1" id="KW-0472">Membrane</keyword>
<dbReference type="InParanoid" id="B7G692"/>
<name>B7G692_PHATC</name>
<dbReference type="PANTHER" id="PTHR36978:SF4">
    <property type="entry name" value="P-LOOP CONTAINING NUCLEOSIDE TRIPHOSPHATE HYDROLASE PROTEIN"/>
    <property type="match status" value="1"/>
</dbReference>
<keyword evidence="3" id="KW-1185">Reference proteome</keyword>
<dbReference type="Pfam" id="PF17784">
    <property type="entry name" value="Sulfotransfer_4"/>
    <property type="match status" value="1"/>
</dbReference>
<dbReference type="Gene3D" id="3.40.50.300">
    <property type="entry name" value="P-loop containing nucleotide triphosphate hydrolases"/>
    <property type="match status" value="1"/>
</dbReference>
<dbReference type="PaxDb" id="2850-Phatr48182"/>
<keyword evidence="1" id="KW-1133">Transmembrane helix</keyword>
<gene>
    <name evidence="2" type="ORF">PHATRDRAFT_48182</name>
</gene>
<dbReference type="RefSeq" id="XP_002182534.1">
    <property type="nucleotide sequence ID" value="XM_002182498.1"/>
</dbReference>
<reference evidence="2 3" key="1">
    <citation type="journal article" date="2008" name="Nature">
        <title>The Phaeodactylum genome reveals the evolutionary history of diatom genomes.</title>
        <authorList>
            <person name="Bowler C."/>
            <person name="Allen A.E."/>
            <person name="Badger J.H."/>
            <person name="Grimwood J."/>
            <person name="Jabbari K."/>
            <person name="Kuo A."/>
            <person name="Maheswari U."/>
            <person name="Martens C."/>
            <person name="Maumus F."/>
            <person name="Otillar R.P."/>
            <person name="Rayko E."/>
            <person name="Salamov A."/>
            <person name="Vandepoele K."/>
            <person name="Beszteri B."/>
            <person name="Gruber A."/>
            <person name="Heijde M."/>
            <person name="Katinka M."/>
            <person name="Mock T."/>
            <person name="Valentin K."/>
            <person name="Verret F."/>
            <person name="Berges J.A."/>
            <person name="Brownlee C."/>
            <person name="Cadoret J.P."/>
            <person name="Chiovitti A."/>
            <person name="Choi C.J."/>
            <person name="Coesel S."/>
            <person name="De Martino A."/>
            <person name="Detter J.C."/>
            <person name="Durkin C."/>
            <person name="Falciatore A."/>
            <person name="Fournet J."/>
            <person name="Haruta M."/>
            <person name="Huysman M.J."/>
            <person name="Jenkins B.D."/>
            <person name="Jiroutova K."/>
            <person name="Jorgensen R.E."/>
            <person name="Joubert Y."/>
            <person name="Kaplan A."/>
            <person name="Kroger N."/>
            <person name="Kroth P.G."/>
            <person name="La Roche J."/>
            <person name="Lindquist E."/>
            <person name="Lommer M."/>
            <person name="Martin-Jezequel V."/>
            <person name="Lopez P.J."/>
            <person name="Lucas S."/>
            <person name="Mangogna M."/>
            <person name="McGinnis K."/>
            <person name="Medlin L.K."/>
            <person name="Montsant A."/>
            <person name="Oudot-Le Secq M.P."/>
            <person name="Napoli C."/>
            <person name="Obornik M."/>
            <person name="Parker M.S."/>
            <person name="Petit J.L."/>
            <person name="Porcel B.M."/>
            <person name="Poulsen N."/>
            <person name="Robison M."/>
            <person name="Rychlewski L."/>
            <person name="Rynearson T.A."/>
            <person name="Schmutz J."/>
            <person name="Shapiro H."/>
            <person name="Siaut M."/>
            <person name="Stanley M."/>
            <person name="Sussman M.R."/>
            <person name="Taylor A.R."/>
            <person name="Vardi A."/>
            <person name="von Dassow P."/>
            <person name="Vyverman W."/>
            <person name="Willis A."/>
            <person name="Wyrwicz L.S."/>
            <person name="Rokhsar D.S."/>
            <person name="Weissenbach J."/>
            <person name="Armbrust E.V."/>
            <person name="Green B.R."/>
            <person name="Van de Peer Y."/>
            <person name="Grigoriev I.V."/>
        </authorList>
    </citation>
    <scope>NUCLEOTIDE SEQUENCE [LARGE SCALE GENOMIC DNA]</scope>
    <source>
        <strain evidence="2 3">CCAP 1055/1</strain>
    </source>
</reference>
<protein>
    <recommendedName>
        <fullName evidence="4">Sulfotransferase</fullName>
    </recommendedName>
</protein>
<dbReference type="KEGG" id="pti:PHATRDRAFT_48182"/>
<organism evidence="2 3">
    <name type="scientific">Phaeodactylum tricornutum (strain CCAP 1055/1)</name>
    <dbReference type="NCBI Taxonomy" id="556484"/>
    <lineage>
        <taxon>Eukaryota</taxon>
        <taxon>Sar</taxon>
        <taxon>Stramenopiles</taxon>
        <taxon>Ochrophyta</taxon>
        <taxon>Bacillariophyta</taxon>
        <taxon>Bacillariophyceae</taxon>
        <taxon>Bacillariophycidae</taxon>
        <taxon>Naviculales</taxon>
        <taxon>Phaeodactylaceae</taxon>
        <taxon>Phaeodactylum</taxon>
    </lineage>
</organism>
<dbReference type="HOGENOM" id="CLU_904517_0_0_1"/>
<feature type="transmembrane region" description="Helical" evidence="1">
    <location>
        <begin position="12"/>
        <end position="31"/>
    </location>
</feature>
<reference evidence="3" key="2">
    <citation type="submission" date="2008-08" db="EMBL/GenBank/DDBJ databases">
        <authorList>
            <consortium name="Diatom Consortium"/>
            <person name="Grigoriev I."/>
            <person name="Grimwood J."/>
            <person name="Kuo A."/>
            <person name="Otillar R.P."/>
            <person name="Salamov A."/>
            <person name="Detter J.C."/>
            <person name="Lindquist E."/>
            <person name="Shapiro H."/>
            <person name="Lucas S."/>
            <person name="Glavina del Rio T."/>
            <person name="Pitluck S."/>
            <person name="Rokhsar D."/>
            <person name="Bowler C."/>
        </authorList>
    </citation>
    <scope>GENOME REANNOTATION</scope>
    <source>
        <strain evidence="3">CCAP 1055/1</strain>
    </source>
</reference>
<dbReference type="PANTHER" id="PTHR36978">
    <property type="entry name" value="P-LOOP CONTAINING NUCLEOTIDE TRIPHOSPHATE HYDROLASE"/>
    <property type="match status" value="1"/>
</dbReference>
<accession>B7G692</accession>
<keyword evidence="1" id="KW-0812">Transmembrane</keyword>
<dbReference type="OrthoDB" id="41409at2759"/>
<evidence type="ECO:0000313" key="2">
    <source>
        <dbReference type="EMBL" id="EEC45821.1"/>
    </source>
</evidence>
<dbReference type="EMBL" id="CM000618">
    <property type="protein sequence ID" value="EEC45821.1"/>
    <property type="molecule type" value="Genomic_DNA"/>
</dbReference>
<dbReference type="AlphaFoldDB" id="B7G692"/>
<dbReference type="InterPro" id="IPR040632">
    <property type="entry name" value="Sulfotransfer_4"/>
</dbReference>
<evidence type="ECO:0008006" key="4">
    <source>
        <dbReference type="Google" id="ProtNLM"/>
    </source>
</evidence>
<sequence length="308" mass="34379">MSGFKVRFEPCAVLKVALAFAALMSVMFSVIRSNDSTRTAEHPKQSISLAKLGKKTPVLVMGLPRSGSASLHEFFRCNNVKSSHFCCGTSQKTSFACEPDQPTCGRCVHQNLNQSLPAFQGCGNFSVYSQFDVESGQPFSWFLPQHFALPLLHESFPEAVWILNRRADARVWARGVLHWYSVSRRVMNAFGLQYHHPTLIAAKIYDAPVRPLTEDGLIADISLSLARAENVTEHKRRLDELTSVYEAHLHRVRAFVTANPSHSMLEIDVDDPASGETLSAFFGGARASCWVFDAQSLDNDWKKFSLQI</sequence>